<comment type="catalytic activity">
    <reaction evidence="19">
        <text>(6S)-5,6,7,8-tetrahydrofolyl-(gamma-L-Glu)(n) + L-glutamate + ATP = (6S)-5,6,7,8-tetrahydrofolyl-(gamma-L-Glu)(n+1) + ADP + phosphate + H(+)</text>
        <dbReference type="Rhea" id="RHEA:10580"/>
        <dbReference type="Rhea" id="RHEA-COMP:14738"/>
        <dbReference type="Rhea" id="RHEA-COMP:14740"/>
        <dbReference type="ChEBI" id="CHEBI:15378"/>
        <dbReference type="ChEBI" id="CHEBI:29985"/>
        <dbReference type="ChEBI" id="CHEBI:30616"/>
        <dbReference type="ChEBI" id="CHEBI:43474"/>
        <dbReference type="ChEBI" id="CHEBI:141005"/>
        <dbReference type="ChEBI" id="CHEBI:456216"/>
        <dbReference type="EC" id="6.3.2.17"/>
    </reaction>
</comment>
<evidence type="ECO:0000259" key="24">
    <source>
        <dbReference type="Pfam" id="PF02875"/>
    </source>
</evidence>
<dbReference type="RefSeq" id="WP_045929908.1">
    <property type="nucleotide sequence ID" value="NZ_JBHXOA010000001.1"/>
</dbReference>
<dbReference type="Proteomes" id="UP000245216">
    <property type="component" value="Unassembled WGS sequence"/>
</dbReference>
<evidence type="ECO:0000256" key="1">
    <source>
        <dbReference type="ARBA" id="ARBA00001946"/>
    </source>
</evidence>
<evidence type="ECO:0000256" key="16">
    <source>
        <dbReference type="ARBA" id="ARBA00030048"/>
    </source>
</evidence>
<dbReference type="Proteomes" id="UP001211866">
    <property type="component" value="Chromosome"/>
</dbReference>
<dbReference type="PIRSF" id="PIRSF001563">
    <property type="entry name" value="Folylpolyglu_synth"/>
    <property type="match status" value="1"/>
</dbReference>
<dbReference type="InterPro" id="IPR004101">
    <property type="entry name" value="Mur_ligase_C"/>
</dbReference>
<evidence type="ECO:0000256" key="4">
    <source>
        <dbReference type="ARBA" id="ARBA00005150"/>
    </source>
</evidence>
<feature type="domain" description="Mur ligase C-terminal" evidence="24">
    <location>
        <begin position="292"/>
        <end position="447"/>
    </location>
</feature>
<dbReference type="SUPFAM" id="SSF53244">
    <property type="entry name" value="MurD-like peptide ligases, peptide-binding domain"/>
    <property type="match status" value="1"/>
</dbReference>
<evidence type="ECO:0000256" key="19">
    <source>
        <dbReference type="ARBA" id="ARBA00047493"/>
    </source>
</evidence>
<evidence type="ECO:0000313" key="28">
    <source>
        <dbReference type="Proteomes" id="UP000245216"/>
    </source>
</evidence>
<dbReference type="EMBL" id="QEXO01000001">
    <property type="protein sequence ID" value="PWE16009.1"/>
    <property type="molecule type" value="Genomic_DNA"/>
</dbReference>
<comment type="similarity">
    <text evidence="5 23">Belongs to the folylpolyglutamate synthase family.</text>
</comment>
<evidence type="ECO:0000256" key="9">
    <source>
        <dbReference type="ARBA" id="ARBA00019357"/>
    </source>
</evidence>
<comment type="subunit">
    <text evidence="6">Monomer.</text>
</comment>
<dbReference type="InterPro" id="IPR036565">
    <property type="entry name" value="Mur-like_cat_sf"/>
</dbReference>
<gene>
    <name evidence="27" type="primary">folC</name>
    <name evidence="26" type="ORF">DF183_04580</name>
    <name evidence="27" type="ORF">M2J83_11685</name>
</gene>
<comment type="catalytic activity">
    <reaction evidence="20">
        <text>10-formyltetrahydrofolyl-(gamma-L-Glu)(n) + L-glutamate + ATP = 10-formyltetrahydrofolyl-(gamma-L-Glu)(n+1) + ADP + phosphate + H(+)</text>
        <dbReference type="Rhea" id="RHEA:51904"/>
        <dbReference type="Rhea" id="RHEA-COMP:13088"/>
        <dbReference type="Rhea" id="RHEA-COMP:14300"/>
        <dbReference type="ChEBI" id="CHEBI:15378"/>
        <dbReference type="ChEBI" id="CHEBI:29985"/>
        <dbReference type="ChEBI" id="CHEBI:30616"/>
        <dbReference type="ChEBI" id="CHEBI:43474"/>
        <dbReference type="ChEBI" id="CHEBI:134413"/>
        <dbReference type="ChEBI" id="CHEBI:456216"/>
        <dbReference type="EC" id="6.3.2.17"/>
    </reaction>
</comment>
<evidence type="ECO:0000256" key="11">
    <source>
        <dbReference type="ARBA" id="ARBA00022723"/>
    </source>
</evidence>
<reference evidence="26 28" key="2">
    <citation type="submission" date="2018-05" db="EMBL/GenBank/DDBJ databases">
        <authorList>
            <person name="Lanie J.A."/>
            <person name="Ng W.-L."/>
            <person name="Kazmierczak K.M."/>
            <person name="Andrzejewski T.M."/>
            <person name="Davidsen T.M."/>
            <person name="Wayne K.J."/>
            <person name="Tettelin H."/>
            <person name="Glass J.I."/>
            <person name="Rusch D."/>
            <person name="Podicherti R."/>
            <person name="Tsui H.-C.T."/>
            <person name="Winkler M.E."/>
        </authorList>
    </citation>
    <scope>NUCLEOTIDE SEQUENCE [LARGE SCALE GENOMIC DNA]</scope>
    <source>
        <strain evidence="26 28">YBY</strain>
    </source>
</reference>
<dbReference type="GO" id="GO:0005737">
    <property type="term" value="C:cytoplasm"/>
    <property type="evidence" value="ECO:0007669"/>
    <property type="project" value="TreeGrafter"/>
</dbReference>
<evidence type="ECO:0000256" key="7">
    <source>
        <dbReference type="ARBA" id="ARBA00013023"/>
    </source>
</evidence>
<dbReference type="Pfam" id="PF08245">
    <property type="entry name" value="Mur_ligase_M"/>
    <property type="match status" value="1"/>
</dbReference>
<name>A0A2U2BPV2_ALCFA</name>
<evidence type="ECO:0000256" key="2">
    <source>
        <dbReference type="ARBA" id="ARBA00002714"/>
    </source>
</evidence>
<dbReference type="EC" id="6.3.2.12" evidence="7"/>
<evidence type="ECO:0000256" key="18">
    <source>
        <dbReference type="ARBA" id="ARBA00032510"/>
    </source>
</evidence>
<evidence type="ECO:0000256" key="23">
    <source>
        <dbReference type="PIRNR" id="PIRNR001563"/>
    </source>
</evidence>
<evidence type="ECO:0000256" key="22">
    <source>
        <dbReference type="ARBA" id="ARBA00049161"/>
    </source>
</evidence>
<reference evidence="27 29" key="3">
    <citation type="submission" date="2022-05" db="EMBL/GenBank/DDBJ databases">
        <title>Complete sequence of strain NY11312.</title>
        <authorList>
            <person name="Zhou D."/>
        </authorList>
    </citation>
    <scope>NUCLEOTIDE SEQUENCE [LARGE SCALE GENOMIC DNA]</scope>
    <source>
        <strain evidence="27 29">NY11312</strain>
    </source>
</reference>
<accession>A0A2U2BPV2</accession>
<dbReference type="Gene3D" id="3.40.1190.10">
    <property type="entry name" value="Mur-like, catalytic domain"/>
    <property type="match status" value="1"/>
</dbReference>
<evidence type="ECO:0000256" key="3">
    <source>
        <dbReference type="ARBA" id="ARBA00004799"/>
    </source>
</evidence>
<keyword evidence="12 23" id="KW-0547">Nucleotide-binding</keyword>
<dbReference type="STRING" id="511.UZ73_00490"/>
<dbReference type="PANTHER" id="PTHR11136">
    <property type="entry name" value="FOLYLPOLYGLUTAMATE SYNTHASE-RELATED"/>
    <property type="match status" value="1"/>
</dbReference>
<dbReference type="AlphaFoldDB" id="A0A2U2BPV2"/>
<comment type="catalytic activity">
    <reaction evidence="21">
        <text>(6R)-5,10-methylenetetrahydrofolyl-(gamma-L-Glu)(n) + L-glutamate + ATP = (6R)-5,10-methylenetetrahydrofolyl-(gamma-L-Glu)(n+1) + ADP + phosphate + H(+)</text>
        <dbReference type="Rhea" id="RHEA:51912"/>
        <dbReference type="Rhea" id="RHEA-COMP:13257"/>
        <dbReference type="Rhea" id="RHEA-COMP:13258"/>
        <dbReference type="ChEBI" id="CHEBI:15378"/>
        <dbReference type="ChEBI" id="CHEBI:29985"/>
        <dbReference type="ChEBI" id="CHEBI:30616"/>
        <dbReference type="ChEBI" id="CHEBI:43474"/>
        <dbReference type="ChEBI" id="CHEBI:136572"/>
        <dbReference type="ChEBI" id="CHEBI:456216"/>
        <dbReference type="EC" id="6.3.2.17"/>
    </reaction>
</comment>
<keyword evidence="11" id="KW-0479">Metal-binding</keyword>
<dbReference type="GO" id="GO:0046656">
    <property type="term" value="P:folic acid biosynthetic process"/>
    <property type="evidence" value="ECO:0007669"/>
    <property type="project" value="UniProtKB-KW"/>
</dbReference>
<keyword evidence="15" id="KW-0289">Folate biosynthesis</keyword>
<evidence type="ECO:0000256" key="20">
    <source>
        <dbReference type="ARBA" id="ARBA00047808"/>
    </source>
</evidence>
<dbReference type="GO" id="GO:0046654">
    <property type="term" value="P:tetrahydrofolate biosynthetic process"/>
    <property type="evidence" value="ECO:0007669"/>
    <property type="project" value="UniProtKB-UniPathway"/>
</dbReference>
<evidence type="ECO:0000256" key="8">
    <source>
        <dbReference type="ARBA" id="ARBA00013025"/>
    </source>
</evidence>
<dbReference type="InterPro" id="IPR001645">
    <property type="entry name" value="Folylpolyglutamate_synth"/>
</dbReference>
<evidence type="ECO:0000256" key="13">
    <source>
        <dbReference type="ARBA" id="ARBA00022840"/>
    </source>
</evidence>
<reference evidence="26 28" key="1">
    <citation type="submission" date="2018-05" db="EMBL/GenBank/DDBJ databases">
        <title>Genome Sequence of an Efficient Indole-Degrading Bacterium, Alcaligenes sp.YBY.</title>
        <authorList>
            <person name="Yang B."/>
        </authorList>
    </citation>
    <scope>NUCLEOTIDE SEQUENCE [LARGE SCALE GENOMIC DNA]</scope>
    <source>
        <strain evidence="26 28">YBY</strain>
    </source>
</reference>
<proteinExistence type="inferred from homology"/>
<comment type="cofactor">
    <cofactor evidence="1">
        <name>Mg(2+)</name>
        <dbReference type="ChEBI" id="CHEBI:18420"/>
    </cofactor>
</comment>
<keyword evidence="10 23" id="KW-0436">Ligase</keyword>
<dbReference type="EC" id="6.3.2.17" evidence="8"/>
<protein>
    <recommendedName>
        <fullName evidence="9">Dihydrofolate synthase/folylpolyglutamate synthase</fullName>
        <ecNumber evidence="7">6.3.2.12</ecNumber>
        <ecNumber evidence="8">6.3.2.17</ecNumber>
    </recommendedName>
    <alternativeName>
        <fullName evidence="18">Folylpoly-gamma-glutamate synthetase-dihydrofolate synthetase</fullName>
    </alternativeName>
    <alternativeName>
        <fullName evidence="16">Folylpolyglutamate synthetase</fullName>
    </alternativeName>
    <alternativeName>
        <fullName evidence="17">Tetrahydrofolylpolyglutamate synthase</fullName>
    </alternativeName>
</protein>
<evidence type="ECO:0000256" key="15">
    <source>
        <dbReference type="ARBA" id="ARBA00022909"/>
    </source>
</evidence>
<dbReference type="InterPro" id="IPR036615">
    <property type="entry name" value="Mur_ligase_C_dom_sf"/>
</dbReference>
<dbReference type="KEGG" id="afa:UZ73_00490"/>
<dbReference type="GO" id="GO:0005524">
    <property type="term" value="F:ATP binding"/>
    <property type="evidence" value="ECO:0007669"/>
    <property type="project" value="UniProtKB-KW"/>
</dbReference>
<evidence type="ECO:0000256" key="5">
    <source>
        <dbReference type="ARBA" id="ARBA00008276"/>
    </source>
</evidence>
<dbReference type="GO" id="GO:0004326">
    <property type="term" value="F:tetrahydrofolylpolyglutamate synthase activity"/>
    <property type="evidence" value="ECO:0007669"/>
    <property type="project" value="UniProtKB-EC"/>
</dbReference>
<dbReference type="PANTHER" id="PTHR11136:SF0">
    <property type="entry name" value="DIHYDROFOLATE SYNTHETASE-RELATED"/>
    <property type="match status" value="1"/>
</dbReference>
<evidence type="ECO:0000256" key="6">
    <source>
        <dbReference type="ARBA" id="ARBA00011245"/>
    </source>
</evidence>
<evidence type="ECO:0000313" key="26">
    <source>
        <dbReference type="EMBL" id="PWE16009.1"/>
    </source>
</evidence>
<dbReference type="FunFam" id="3.40.1190.10:FF:000004">
    <property type="entry name" value="Dihydrofolate synthase/folylpolyglutamate synthase"/>
    <property type="match status" value="1"/>
</dbReference>
<comment type="catalytic activity">
    <reaction evidence="22">
        <text>7,8-dihydropteroate + L-glutamate + ATP = 7,8-dihydrofolate + ADP + phosphate + H(+)</text>
        <dbReference type="Rhea" id="RHEA:23584"/>
        <dbReference type="ChEBI" id="CHEBI:15378"/>
        <dbReference type="ChEBI" id="CHEBI:17839"/>
        <dbReference type="ChEBI" id="CHEBI:29985"/>
        <dbReference type="ChEBI" id="CHEBI:30616"/>
        <dbReference type="ChEBI" id="CHEBI:43474"/>
        <dbReference type="ChEBI" id="CHEBI:57451"/>
        <dbReference type="ChEBI" id="CHEBI:456216"/>
        <dbReference type="EC" id="6.3.2.12"/>
    </reaction>
</comment>
<keyword evidence="13 23" id="KW-0067">ATP-binding</keyword>
<dbReference type="EMBL" id="CP096916">
    <property type="protein sequence ID" value="WBM36480.1"/>
    <property type="molecule type" value="Genomic_DNA"/>
</dbReference>
<dbReference type="Gene3D" id="3.90.190.20">
    <property type="entry name" value="Mur ligase, C-terminal domain"/>
    <property type="match status" value="1"/>
</dbReference>
<dbReference type="GO" id="GO:0046872">
    <property type="term" value="F:metal ion binding"/>
    <property type="evidence" value="ECO:0007669"/>
    <property type="project" value="UniProtKB-KW"/>
</dbReference>
<evidence type="ECO:0000313" key="29">
    <source>
        <dbReference type="Proteomes" id="UP001211866"/>
    </source>
</evidence>
<evidence type="ECO:0000256" key="10">
    <source>
        <dbReference type="ARBA" id="ARBA00022598"/>
    </source>
</evidence>
<keyword evidence="29" id="KW-1185">Reference proteome</keyword>
<evidence type="ECO:0000256" key="17">
    <source>
        <dbReference type="ARBA" id="ARBA00030592"/>
    </source>
</evidence>
<dbReference type="InterPro" id="IPR013221">
    <property type="entry name" value="Mur_ligase_cen"/>
</dbReference>
<comment type="pathway">
    <text evidence="4">Cofactor biosynthesis; tetrahydrofolylpolyglutamate biosynthesis.</text>
</comment>
<dbReference type="SUPFAM" id="SSF53623">
    <property type="entry name" value="MurD-like peptide ligases, catalytic domain"/>
    <property type="match status" value="1"/>
</dbReference>
<dbReference type="GO" id="GO:0008841">
    <property type="term" value="F:dihydrofolate synthase activity"/>
    <property type="evidence" value="ECO:0007669"/>
    <property type="project" value="UniProtKB-EC"/>
</dbReference>
<comment type="function">
    <text evidence="2">Functions in two distinct reactions of the de novo folate biosynthetic pathway. Catalyzes the addition of a glutamate residue to dihydropteroate (7,8-dihydropteroate or H2Pte) to form dihydrofolate (7,8-dihydrofolate monoglutamate or H2Pte-Glu). Also catalyzes successive additions of L-glutamate to tetrahydrofolate or 10-formyltetrahydrofolate or 5,10-methylenetetrahydrofolate, leading to folylpolyglutamate derivatives.</text>
</comment>
<dbReference type="NCBIfam" id="NF008101">
    <property type="entry name" value="PRK10846.1"/>
    <property type="match status" value="1"/>
</dbReference>
<evidence type="ECO:0000259" key="25">
    <source>
        <dbReference type="Pfam" id="PF08245"/>
    </source>
</evidence>
<sequence length="463" mass="50044">MTHPVLKADSSLSDWLSYLETLHPSAIDLGLGRVREVAQRLNIKLDSVVITVGGTNGKGSTCAMLEAILLAAAYKVGVYASPHLVRYNERIRLNGEMAEDAQITAQFARINEARGDLTLTYFEFSTLAALLLFQEQRVDVAVLEVGLGGRLDAVNIIDADCSIITSIDIDHAEYLGNTREQVAWEKAHIFRADRPAICADPVPPQTMLDYAQEIGAQLWLFGKDFNYSGDRQQWAYGGRNQRRAALAYPALRGANQLLNASAALAALESLHPRLAVPAQAVRAGLLRAHMPGRFQIQPGQPCVIFDVAHNPHAAAALAQNLDNMPPYPKTIAVVGMYKDKDVDGVIARMATRIDHWMCASLEGPRSLSGEELANHVRSVLASGEMPDDVLAPEAESSSHRPGVRPVARASVSKASAVVSSYNSPQLAYEAALKEASDNDRIVVFGSFATVGPILEAANDRSSS</sequence>
<comment type="pathway">
    <text evidence="3">Cofactor biosynthesis; tetrahydrofolate biosynthesis; 7,8-dihydrofolate from 2-amino-4-hydroxy-6-hydroxymethyl-7,8-dihydropteridine diphosphate and 4-aminobenzoate: step 2/2.</text>
</comment>
<keyword evidence="14" id="KW-0460">Magnesium</keyword>
<evidence type="ECO:0000256" key="14">
    <source>
        <dbReference type="ARBA" id="ARBA00022842"/>
    </source>
</evidence>
<dbReference type="Pfam" id="PF02875">
    <property type="entry name" value="Mur_ligase_C"/>
    <property type="match status" value="1"/>
</dbReference>
<dbReference type="UniPathway" id="UPA00077">
    <property type="reaction ID" value="UER00157"/>
</dbReference>
<organism evidence="26 28">
    <name type="scientific">Alcaligenes faecalis</name>
    <dbReference type="NCBI Taxonomy" id="511"/>
    <lineage>
        <taxon>Bacteria</taxon>
        <taxon>Pseudomonadati</taxon>
        <taxon>Pseudomonadota</taxon>
        <taxon>Betaproteobacteria</taxon>
        <taxon>Burkholderiales</taxon>
        <taxon>Alcaligenaceae</taxon>
        <taxon>Alcaligenes</taxon>
    </lineage>
</organism>
<evidence type="ECO:0000256" key="21">
    <source>
        <dbReference type="ARBA" id="ARBA00049035"/>
    </source>
</evidence>
<evidence type="ECO:0000313" key="27">
    <source>
        <dbReference type="EMBL" id="WBM36480.1"/>
    </source>
</evidence>
<dbReference type="NCBIfam" id="TIGR01499">
    <property type="entry name" value="folC"/>
    <property type="match status" value="1"/>
</dbReference>
<evidence type="ECO:0000256" key="12">
    <source>
        <dbReference type="ARBA" id="ARBA00022741"/>
    </source>
</evidence>
<feature type="domain" description="Mur ligase central" evidence="25">
    <location>
        <begin position="52"/>
        <end position="266"/>
    </location>
</feature>